<dbReference type="Pfam" id="PF01575">
    <property type="entry name" value="MaoC_dehydratas"/>
    <property type="match status" value="1"/>
</dbReference>
<dbReference type="InterPro" id="IPR029069">
    <property type="entry name" value="HotDog_dom_sf"/>
</dbReference>
<dbReference type="CDD" id="cd03450">
    <property type="entry name" value="NodN"/>
    <property type="match status" value="1"/>
</dbReference>
<evidence type="ECO:0000313" key="2">
    <source>
        <dbReference type="EMBL" id="HHL42121.1"/>
    </source>
</evidence>
<proteinExistence type="predicted"/>
<dbReference type="AlphaFoldDB" id="A0A7C5QNB1"/>
<dbReference type="InterPro" id="IPR039375">
    <property type="entry name" value="NodN-like"/>
</dbReference>
<dbReference type="SUPFAM" id="SSF54637">
    <property type="entry name" value="Thioesterase/thiol ester dehydrase-isomerase"/>
    <property type="match status" value="1"/>
</dbReference>
<gene>
    <name evidence="2" type="ORF">ENJ42_00755</name>
</gene>
<dbReference type="EMBL" id="DRMJ01000036">
    <property type="protein sequence ID" value="HHL42121.1"/>
    <property type="molecule type" value="Genomic_DNA"/>
</dbReference>
<dbReference type="PANTHER" id="PTHR42993:SF1">
    <property type="entry name" value="MAOC-LIKE DEHYDRATASE DOMAIN-CONTAINING PROTEIN"/>
    <property type="match status" value="1"/>
</dbReference>
<dbReference type="Proteomes" id="UP000885830">
    <property type="component" value="Unassembled WGS sequence"/>
</dbReference>
<comment type="caution">
    <text evidence="2">The sequence shown here is derived from an EMBL/GenBank/DDBJ whole genome shotgun (WGS) entry which is preliminary data.</text>
</comment>
<dbReference type="PANTHER" id="PTHR42993">
    <property type="entry name" value="MAOC-LIKE DEHYDRATASE DOMAIN-CONTAINING PROTEIN"/>
    <property type="match status" value="1"/>
</dbReference>
<evidence type="ECO:0000259" key="1">
    <source>
        <dbReference type="Pfam" id="PF01575"/>
    </source>
</evidence>
<dbReference type="InterPro" id="IPR002539">
    <property type="entry name" value="MaoC-like_dom"/>
</dbReference>
<feature type="domain" description="MaoC-like" evidence="1">
    <location>
        <begin position="8"/>
        <end position="118"/>
    </location>
</feature>
<dbReference type="Gene3D" id="3.10.129.10">
    <property type="entry name" value="Hotdog Thioesterase"/>
    <property type="match status" value="1"/>
</dbReference>
<organism evidence="2">
    <name type="scientific">Hellea balneolensis</name>
    <dbReference type="NCBI Taxonomy" id="287478"/>
    <lineage>
        <taxon>Bacteria</taxon>
        <taxon>Pseudomonadati</taxon>
        <taxon>Pseudomonadota</taxon>
        <taxon>Alphaproteobacteria</taxon>
        <taxon>Maricaulales</taxon>
        <taxon>Robiginitomaculaceae</taxon>
        <taxon>Hellea</taxon>
    </lineage>
</organism>
<protein>
    <submittedName>
        <fullName evidence="2">MaoC family dehydratase</fullName>
    </submittedName>
</protein>
<accession>A0A7C5QNB1</accession>
<reference evidence="2" key="1">
    <citation type="journal article" date="2020" name="mSystems">
        <title>Genome- and Community-Level Interaction Insights into Carbon Utilization and Element Cycling Functions of Hydrothermarchaeota in Hydrothermal Sediment.</title>
        <authorList>
            <person name="Zhou Z."/>
            <person name="Liu Y."/>
            <person name="Xu W."/>
            <person name="Pan J."/>
            <person name="Luo Z.H."/>
            <person name="Li M."/>
        </authorList>
    </citation>
    <scope>NUCLEOTIDE SEQUENCE [LARGE SCALE GENOMIC DNA]</scope>
    <source>
        <strain evidence="2">HyVt-485</strain>
    </source>
</reference>
<name>A0A7C5QNB1_9PROT</name>
<sequence length="150" mass="16432">MSALEDLQGKIGQELGVSDWVEISQDRISKFADVTEDHQFIHVNEEMAKQFTPFGGTIAHGFLTLSLLSRFAETGLPKVGGAKMGMNYGLNKVRFLSPVPRGSKIRGRFVLASAEEKAPGQILTAYQVTAEIDGADKPAMVAEWLTLLFF</sequence>